<proteinExistence type="predicted"/>
<feature type="compositionally biased region" description="Low complexity" evidence="1">
    <location>
        <begin position="20"/>
        <end position="34"/>
    </location>
</feature>
<accession>A0AA36NJL8</accession>
<feature type="compositionally biased region" description="Basic and acidic residues" evidence="1">
    <location>
        <begin position="192"/>
        <end position="211"/>
    </location>
</feature>
<feature type="region of interest" description="Disordered" evidence="1">
    <location>
        <begin position="156"/>
        <end position="228"/>
    </location>
</feature>
<gene>
    <name evidence="2" type="ORF">EVOR1521_LOCUS28536</name>
</gene>
<feature type="compositionally biased region" description="Basic and acidic residues" evidence="1">
    <location>
        <begin position="242"/>
        <end position="260"/>
    </location>
</feature>
<feature type="region of interest" description="Disordered" evidence="1">
    <location>
        <begin position="242"/>
        <end position="269"/>
    </location>
</feature>
<reference evidence="2" key="1">
    <citation type="submission" date="2023-08" db="EMBL/GenBank/DDBJ databases">
        <authorList>
            <person name="Chen Y."/>
            <person name="Shah S."/>
            <person name="Dougan E. K."/>
            <person name="Thang M."/>
            <person name="Chan C."/>
        </authorList>
    </citation>
    <scope>NUCLEOTIDE SEQUENCE</scope>
</reference>
<evidence type="ECO:0000313" key="2">
    <source>
        <dbReference type="EMBL" id="CAJ1406626.1"/>
    </source>
</evidence>
<comment type="caution">
    <text evidence="2">The sequence shown here is derived from an EMBL/GenBank/DDBJ whole genome shotgun (WGS) entry which is preliminary data.</text>
</comment>
<feature type="compositionally biased region" description="Basic and acidic residues" evidence="1">
    <location>
        <begin position="92"/>
        <end position="106"/>
    </location>
</feature>
<feature type="region of interest" description="Disordered" evidence="1">
    <location>
        <begin position="1"/>
        <end position="41"/>
    </location>
</feature>
<dbReference type="Proteomes" id="UP001178507">
    <property type="component" value="Unassembled WGS sequence"/>
</dbReference>
<protein>
    <submittedName>
        <fullName evidence="2">Uncharacterized protein</fullName>
    </submittedName>
</protein>
<dbReference type="AlphaFoldDB" id="A0AA36NJL8"/>
<evidence type="ECO:0000256" key="1">
    <source>
        <dbReference type="SAM" id="MobiDB-lite"/>
    </source>
</evidence>
<feature type="region of interest" description="Disordered" evidence="1">
    <location>
        <begin position="92"/>
        <end position="134"/>
    </location>
</feature>
<name>A0AA36NJL8_9DINO</name>
<dbReference type="EMBL" id="CAUJNA010003638">
    <property type="protein sequence ID" value="CAJ1406626.1"/>
    <property type="molecule type" value="Genomic_DNA"/>
</dbReference>
<organism evidence="2 3">
    <name type="scientific">Effrenium voratum</name>
    <dbReference type="NCBI Taxonomy" id="2562239"/>
    <lineage>
        <taxon>Eukaryota</taxon>
        <taxon>Sar</taxon>
        <taxon>Alveolata</taxon>
        <taxon>Dinophyceae</taxon>
        <taxon>Suessiales</taxon>
        <taxon>Symbiodiniaceae</taxon>
        <taxon>Effrenium</taxon>
    </lineage>
</organism>
<sequence>MAPVMRLADHEVPKPPPRLGKSASVPSPAGPAGPRNVMPMSRRYDVSAEILSREVGKPRPGLQAVLRSMRRPIHEVHGLDAEHWYAAVERARSAERRRRGGVDKRPVPSWNFRGGGPLQPLAGTSRSQASAGPASLRWKLHEQLQRQEQLRRELQELQAENEVDDGQKLPALHDPFASPQYEEGKEMDEEEVLRQLDEQKQVQQRLHEKLQHLLSGRPLEKPHPNPQEQQLLAEHEELDKRLQQQMEEVRSQEEALRRLQEQAQELAAH</sequence>
<evidence type="ECO:0000313" key="3">
    <source>
        <dbReference type="Proteomes" id="UP001178507"/>
    </source>
</evidence>
<keyword evidence="3" id="KW-1185">Reference proteome</keyword>